<dbReference type="InterPro" id="IPR000679">
    <property type="entry name" value="Znf_GATA"/>
</dbReference>
<evidence type="ECO:0000256" key="3">
    <source>
        <dbReference type="ARBA" id="ARBA00022771"/>
    </source>
</evidence>
<feature type="compositionally biased region" description="Basic and acidic residues" evidence="10">
    <location>
        <begin position="153"/>
        <end position="174"/>
    </location>
</feature>
<dbReference type="STRING" id="6832.A0A553P3L8"/>
<dbReference type="GO" id="GO:0000978">
    <property type="term" value="F:RNA polymerase II cis-regulatory region sequence-specific DNA binding"/>
    <property type="evidence" value="ECO:0007669"/>
    <property type="project" value="TreeGrafter"/>
</dbReference>
<dbReference type="PROSITE" id="PS00344">
    <property type="entry name" value="GATA_ZN_FINGER_1"/>
    <property type="match status" value="1"/>
</dbReference>
<evidence type="ECO:0000256" key="2">
    <source>
        <dbReference type="ARBA" id="ARBA00022723"/>
    </source>
</evidence>
<evidence type="ECO:0000256" key="4">
    <source>
        <dbReference type="ARBA" id="ARBA00022833"/>
    </source>
</evidence>
<keyword evidence="3 9" id="KW-0863">Zinc-finger</keyword>
<dbReference type="PANTHER" id="PTHR10071:SF337">
    <property type="entry name" value="GATA-BINDING FACTOR A"/>
    <property type="match status" value="1"/>
</dbReference>
<evidence type="ECO:0000256" key="5">
    <source>
        <dbReference type="ARBA" id="ARBA00023015"/>
    </source>
</evidence>
<dbReference type="PANTHER" id="PTHR10071">
    <property type="entry name" value="TRANSCRIPTION FACTOR GATA FAMILY MEMBER"/>
    <property type="match status" value="1"/>
</dbReference>
<dbReference type="AlphaFoldDB" id="A0A553P3L8"/>
<feature type="region of interest" description="Disordered" evidence="10">
    <location>
        <begin position="894"/>
        <end position="915"/>
    </location>
</feature>
<dbReference type="SMART" id="SM00401">
    <property type="entry name" value="ZnF_GATA"/>
    <property type="match status" value="1"/>
</dbReference>
<dbReference type="GO" id="GO:0045165">
    <property type="term" value="P:cell fate commitment"/>
    <property type="evidence" value="ECO:0007669"/>
    <property type="project" value="TreeGrafter"/>
</dbReference>
<evidence type="ECO:0000256" key="7">
    <source>
        <dbReference type="ARBA" id="ARBA00023163"/>
    </source>
</evidence>
<keyword evidence="2" id="KW-0479">Metal-binding</keyword>
<feature type="compositionally biased region" description="Low complexity" evidence="10">
    <location>
        <begin position="260"/>
        <end position="273"/>
    </location>
</feature>
<feature type="compositionally biased region" description="Polar residues" evidence="10">
    <location>
        <begin position="209"/>
        <end position="218"/>
    </location>
</feature>
<keyword evidence="13" id="KW-1185">Reference proteome</keyword>
<dbReference type="PROSITE" id="PS50114">
    <property type="entry name" value="GATA_ZN_FINGER_2"/>
    <property type="match status" value="1"/>
</dbReference>
<proteinExistence type="predicted"/>
<evidence type="ECO:0000313" key="13">
    <source>
        <dbReference type="Proteomes" id="UP000318571"/>
    </source>
</evidence>
<dbReference type="InterPro" id="IPR039355">
    <property type="entry name" value="Transcription_factor_GATA"/>
</dbReference>
<gene>
    <name evidence="12" type="ORF">TCAL_00218</name>
</gene>
<feature type="region of interest" description="Disordered" evidence="10">
    <location>
        <begin position="737"/>
        <end position="765"/>
    </location>
</feature>
<dbReference type="GO" id="GO:0045944">
    <property type="term" value="P:positive regulation of transcription by RNA polymerase II"/>
    <property type="evidence" value="ECO:0007669"/>
    <property type="project" value="TreeGrafter"/>
</dbReference>
<keyword evidence="6" id="KW-0238">DNA-binding</keyword>
<dbReference type="OrthoDB" id="515401at2759"/>
<comment type="subcellular location">
    <subcellularLocation>
        <location evidence="1">Nucleus</location>
    </subcellularLocation>
</comment>
<evidence type="ECO:0000313" key="12">
    <source>
        <dbReference type="EMBL" id="TRY72240.1"/>
    </source>
</evidence>
<dbReference type="PRINTS" id="PR00619">
    <property type="entry name" value="GATAZNFINGER"/>
</dbReference>
<dbReference type="SUPFAM" id="SSF57716">
    <property type="entry name" value="Glucocorticoid receptor-like (DNA-binding domain)"/>
    <property type="match status" value="1"/>
</dbReference>
<dbReference type="GO" id="GO:0000122">
    <property type="term" value="P:negative regulation of transcription by RNA polymerase II"/>
    <property type="evidence" value="ECO:0007669"/>
    <property type="project" value="TreeGrafter"/>
</dbReference>
<dbReference type="CDD" id="cd00202">
    <property type="entry name" value="ZnF_GATA"/>
    <property type="match status" value="1"/>
</dbReference>
<accession>A0A553P3L8</accession>
<dbReference type="Pfam" id="PF00320">
    <property type="entry name" value="GATA"/>
    <property type="match status" value="1"/>
</dbReference>
<dbReference type="Gene3D" id="3.30.50.10">
    <property type="entry name" value="Erythroid Transcription Factor GATA-1, subunit A"/>
    <property type="match status" value="1"/>
</dbReference>
<keyword evidence="7" id="KW-0804">Transcription</keyword>
<organism evidence="12 13">
    <name type="scientific">Tigriopus californicus</name>
    <name type="common">Marine copepod</name>
    <dbReference type="NCBI Taxonomy" id="6832"/>
    <lineage>
        <taxon>Eukaryota</taxon>
        <taxon>Metazoa</taxon>
        <taxon>Ecdysozoa</taxon>
        <taxon>Arthropoda</taxon>
        <taxon>Crustacea</taxon>
        <taxon>Multicrustacea</taxon>
        <taxon>Hexanauplia</taxon>
        <taxon>Copepoda</taxon>
        <taxon>Harpacticoida</taxon>
        <taxon>Harpacticidae</taxon>
        <taxon>Tigriopus</taxon>
    </lineage>
</organism>
<evidence type="ECO:0000256" key="10">
    <source>
        <dbReference type="SAM" id="MobiDB-lite"/>
    </source>
</evidence>
<reference evidence="12 13" key="1">
    <citation type="journal article" date="2018" name="Nat. Ecol. Evol.">
        <title>Genomic signatures of mitonuclear coevolution across populations of Tigriopus californicus.</title>
        <authorList>
            <person name="Barreto F.S."/>
            <person name="Watson E.T."/>
            <person name="Lima T.G."/>
            <person name="Willett C.S."/>
            <person name="Edmands S."/>
            <person name="Li W."/>
            <person name="Burton R.S."/>
        </authorList>
    </citation>
    <scope>NUCLEOTIDE SEQUENCE [LARGE SCALE GENOMIC DNA]</scope>
    <source>
        <strain evidence="12 13">San Diego</strain>
    </source>
</reference>
<comment type="caution">
    <text evidence="12">The sequence shown here is derived from an EMBL/GenBank/DDBJ whole genome shotgun (WGS) entry which is preliminary data.</text>
</comment>
<feature type="compositionally biased region" description="Basic and acidic residues" evidence="10">
    <location>
        <begin position="129"/>
        <end position="144"/>
    </location>
</feature>
<dbReference type="GO" id="GO:0008270">
    <property type="term" value="F:zinc ion binding"/>
    <property type="evidence" value="ECO:0007669"/>
    <property type="project" value="UniProtKB-KW"/>
</dbReference>
<feature type="region of interest" description="Disordered" evidence="10">
    <location>
        <begin position="121"/>
        <end position="287"/>
    </location>
</feature>
<dbReference type="Proteomes" id="UP000318571">
    <property type="component" value="Chromosome 7"/>
</dbReference>
<keyword evidence="5" id="KW-0805">Transcription regulation</keyword>
<dbReference type="GO" id="GO:0000981">
    <property type="term" value="F:DNA-binding transcription factor activity, RNA polymerase II-specific"/>
    <property type="evidence" value="ECO:0007669"/>
    <property type="project" value="TreeGrafter"/>
</dbReference>
<evidence type="ECO:0000256" key="1">
    <source>
        <dbReference type="ARBA" id="ARBA00004123"/>
    </source>
</evidence>
<protein>
    <recommendedName>
        <fullName evidence="11">GATA-type domain-containing protein</fullName>
    </recommendedName>
</protein>
<evidence type="ECO:0000256" key="6">
    <source>
        <dbReference type="ARBA" id="ARBA00023125"/>
    </source>
</evidence>
<evidence type="ECO:0000256" key="9">
    <source>
        <dbReference type="PROSITE-ProRule" id="PRU00094"/>
    </source>
</evidence>
<evidence type="ECO:0000256" key="8">
    <source>
        <dbReference type="ARBA" id="ARBA00023242"/>
    </source>
</evidence>
<feature type="region of interest" description="Disordered" evidence="10">
    <location>
        <begin position="668"/>
        <end position="696"/>
    </location>
</feature>
<feature type="domain" description="GATA-type" evidence="11">
    <location>
        <begin position="693"/>
        <end position="746"/>
    </location>
</feature>
<dbReference type="FunFam" id="3.30.50.10:FF:000032">
    <property type="entry name" value="Transcription factor GATA-3"/>
    <property type="match status" value="1"/>
</dbReference>
<dbReference type="EMBL" id="VCGU01000008">
    <property type="protein sequence ID" value="TRY72240.1"/>
    <property type="molecule type" value="Genomic_DNA"/>
</dbReference>
<keyword evidence="8" id="KW-0539">Nucleus</keyword>
<sequence length="945" mass="102472">MENLFSGQSPTASPFVSYEDRGWVSSSGLGVTAARPAWGHPYEEYCRVVHELGNGYGYGAGDYDNDEGTHTANERQIVTSSLPTDNAARKVFRSHLFETARPHFDRKVTIERLSLPPHNLKAKKINFPKMDEVSEGRTPTDQKNQDGNQAPEATRESGFKASEKNPEDTKDVRETVSMIQQPPNQDPNDKDDGASGSPPPPLKKEDVQTSEASTTSIPSGADIKDEIKTSPPEQTQEAEAPSQYPPSKPELPNEAGALDSGAANATASGNSTSHLHNHGTPNGITLDPNDMHVQFSVSLPVPVPPSRFSFCPAGPLPTGETVQNEEHRAVTYDESIELIDFSNGSNFIQAGTDERGVIHVIKDDANPEYQAVPYSRGGHELEPFTLGPIATMSSNSQPDALRTAVESAEVDKDDSHMILNISNPMGRIYENPPPYVDMDHDSRLIRGDTYFTAYNNANVDSPTSHDITPTYTLLENSTSFNRSGTNGNGGALLSGSNGIYTPMTQISVNAQRFDQDSPIYSVRQPHVQQRPSIYDPSMPVATPTISYGEIAKSDGQWSQNGTFYVQSSQQVRPENDMYNPNGGKHTPDLGNYGHYVPTAAVQFPSSSSHLTGPGVMDQSNLEVVGAYMANVQCMTCGGAVSESTLRRNSFQPSQCDSCASNTKYNGIRGATNTARGSSGARATRNPPPPSTNRRTGLTCANCNTTTTTLWRRNDQGEPVCNACGLYYKLHKINRPNTMKKEGIQTRKRKPKNAQPKDGQPKKLSSSYYYLKAKDSDGSKATTIDINQGFQQDQTYQPPDQLMLSNSLEAQSSNSQDLSNATYQLDVLQTRQDEPAYIIHGTAPGTTIEVTSAYERNTSLATLGSLDPSSTIVTFPTDNMILSQGTSVTGVIIPSRDDDETRSSSHQSPHGTPAVIAVSNQSAQATWDLHPTSSSLQDGQGDQSND</sequence>
<dbReference type="InterPro" id="IPR013088">
    <property type="entry name" value="Znf_NHR/GATA"/>
</dbReference>
<name>A0A553P3L8_TIGCA</name>
<keyword evidence="4" id="KW-0862">Zinc</keyword>
<dbReference type="GO" id="GO:0005634">
    <property type="term" value="C:nucleus"/>
    <property type="evidence" value="ECO:0007669"/>
    <property type="project" value="UniProtKB-SubCell"/>
</dbReference>
<evidence type="ECO:0000259" key="11">
    <source>
        <dbReference type="PROSITE" id="PS50114"/>
    </source>
</evidence>